<dbReference type="GO" id="GO:0005524">
    <property type="term" value="F:ATP binding"/>
    <property type="evidence" value="ECO:0007669"/>
    <property type="project" value="UniProtKB-KW"/>
</dbReference>
<dbReference type="PROSITE" id="PS50893">
    <property type="entry name" value="ABC_TRANSPORTER_2"/>
    <property type="match status" value="1"/>
</dbReference>
<dbReference type="PANTHER" id="PTHR42781">
    <property type="entry name" value="SPERMIDINE/PUTRESCINE IMPORT ATP-BINDING PROTEIN POTA"/>
    <property type="match status" value="1"/>
</dbReference>
<evidence type="ECO:0000259" key="10">
    <source>
        <dbReference type="PROSITE" id="PS50893"/>
    </source>
</evidence>
<keyword evidence="4" id="KW-0997">Cell inner membrane</keyword>
<keyword evidence="6 11" id="KW-0067">ATP-binding</keyword>
<evidence type="ECO:0000256" key="3">
    <source>
        <dbReference type="ARBA" id="ARBA00022496"/>
    </source>
</evidence>
<dbReference type="RefSeq" id="WP_121088856.1">
    <property type="nucleotide sequence ID" value="NZ_RBZU01000010.1"/>
</dbReference>
<keyword evidence="9" id="KW-0472">Membrane</keyword>
<dbReference type="PROSITE" id="PS00211">
    <property type="entry name" value="ABC_TRANSPORTER_1"/>
    <property type="match status" value="1"/>
</dbReference>
<protein>
    <submittedName>
        <fullName evidence="11">ABC transporter ATP-binding protein</fullName>
    </submittedName>
</protein>
<accession>A0A494XGF1</accession>
<dbReference type="InterPro" id="IPR013611">
    <property type="entry name" value="Transp-assoc_OB_typ2"/>
</dbReference>
<keyword evidence="3" id="KW-0410">Iron transport</keyword>
<dbReference type="Proteomes" id="UP000270342">
    <property type="component" value="Unassembled WGS sequence"/>
</dbReference>
<evidence type="ECO:0000256" key="8">
    <source>
        <dbReference type="ARBA" id="ARBA00023065"/>
    </source>
</evidence>
<dbReference type="EMBL" id="RBZU01000010">
    <property type="protein sequence ID" value="RKP49730.1"/>
    <property type="molecule type" value="Genomic_DNA"/>
</dbReference>
<feature type="domain" description="ABC transporter" evidence="10">
    <location>
        <begin position="4"/>
        <end position="236"/>
    </location>
</feature>
<dbReference type="GO" id="GO:0015697">
    <property type="term" value="P:quaternary ammonium group transport"/>
    <property type="evidence" value="ECO:0007669"/>
    <property type="project" value="UniProtKB-ARBA"/>
</dbReference>
<dbReference type="OrthoDB" id="5298774at2"/>
<name>A0A494XGF1_9BURK</name>
<evidence type="ECO:0000313" key="11">
    <source>
        <dbReference type="EMBL" id="RKP49730.1"/>
    </source>
</evidence>
<dbReference type="InterPro" id="IPR015853">
    <property type="entry name" value="ABC_transpr_FbpC"/>
</dbReference>
<dbReference type="Pfam" id="PF08402">
    <property type="entry name" value="TOBE_2"/>
    <property type="match status" value="1"/>
</dbReference>
<dbReference type="InterPro" id="IPR003593">
    <property type="entry name" value="AAA+_ATPase"/>
</dbReference>
<dbReference type="FunFam" id="3.40.50.300:FF:000425">
    <property type="entry name" value="Probable ABC transporter, ATP-binding subunit"/>
    <property type="match status" value="1"/>
</dbReference>
<evidence type="ECO:0000256" key="1">
    <source>
        <dbReference type="ARBA" id="ARBA00022448"/>
    </source>
</evidence>
<keyword evidence="1" id="KW-0813">Transport</keyword>
<gene>
    <name evidence="11" type="ORF">D7S86_20845</name>
</gene>
<dbReference type="InterPro" id="IPR017871">
    <property type="entry name" value="ABC_transporter-like_CS"/>
</dbReference>
<evidence type="ECO:0000256" key="4">
    <source>
        <dbReference type="ARBA" id="ARBA00022519"/>
    </source>
</evidence>
<dbReference type="InterPro" id="IPR027417">
    <property type="entry name" value="P-loop_NTPase"/>
</dbReference>
<dbReference type="InterPro" id="IPR050093">
    <property type="entry name" value="ABC_SmlMolc_Importer"/>
</dbReference>
<proteinExistence type="predicted"/>
<comment type="caution">
    <text evidence="11">The sequence shown here is derived from an EMBL/GenBank/DDBJ whole genome shotgun (WGS) entry which is preliminary data.</text>
</comment>
<dbReference type="PANTHER" id="PTHR42781:SF4">
    <property type="entry name" value="SPERMIDINE_PUTRESCINE IMPORT ATP-BINDING PROTEIN POTA"/>
    <property type="match status" value="1"/>
</dbReference>
<evidence type="ECO:0000256" key="6">
    <source>
        <dbReference type="ARBA" id="ARBA00022840"/>
    </source>
</evidence>
<evidence type="ECO:0000256" key="9">
    <source>
        <dbReference type="ARBA" id="ARBA00023136"/>
    </source>
</evidence>
<dbReference type="GO" id="GO:0016887">
    <property type="term" value="F:ATP hydrolysis activity"/>
    <property type="evidence" value="ECO:0007669"/>
    <property type="project" value="InterPro"/>
</dbReference>
<dbReference type="InterPro" id="IPR008995">
    <property type="entry name" value="Mo/tungstate-bd_C_term_dom"/>
</dbReference>
<keyword evidence="5" id="KW-0547">Nucleotide-binding</keyword>
<dbReference type="Pfam" id="PF00005">
    <property type="entry name" value="ABC_tran"/>
    <property type="match status" value="1"/>
</dbReference>
<dbReference type="InterPro" id="IPR003439">
    <property type="entry name" value="ABC_transporter-like_ATP-bd"/>
</dbReference>
<dbReference type="Gene3D" id="2.40.50.100">
    <property type="match status" value="1"/>
</dbReference>
<keyword evidence="2" id="KW-1003">Cell membrane</keyword>
<evidence type="ECO:0000313" key="12">
    <source>
        <dbReference type="Proteomes" id="UP000270342"/>
    </source>
</evidence>
<evidence type="ECO:0000256" key="2">
    <source>
        <dbReference type="ARBA" id="ARBA00022475"/>
    </source>
</evidence>
<keyword evidence="7" id="KW-0408">Iron</keyword>
<sequence length="364" mass="38445">MAAISIAGLTHSFDGVPVLRGVDLDVASGRLVALLGPSGSGKTTLLRLICGFDRAEQGSIRVGSTIVSAPGVHLPPDRRQIGYVPQEGGLFPHLSVADNIVFGLPRAQRKARHRVSELLDMVGLPASFATRAPQQLSGGQQQRVALARALAPSPALVLLDEPFSALDTALRQETRQAVADALAASGATALLVTHDQSEALSMGSQVAVMWHGRLIQVDTPETLYRTPVTSALARFVGEAVLLDGVVEGGTVECALGRVRVQADLRHDRSSDVEVMIRPEQIRIEPSSAAAQASRAPRADASTAQTVAARVADIAYFGHDASIRLQIDRDPSRWISARVSGQVPLAAGQHVELSLQGGAVIYSRN</sequence>
<dbReference type="Gene3D" id="3.40.50.300">
    <property type="entry name" value="P-loop containing nucleotide triphosphate hydrolases"/>
    <property type="match status" value="1"/>
</dbReference>
<dbReference type="CDD" id="cd03259">
    <property type="entry name" value="ABC_Carb_Solutes_like"/>
    <property type="match status" value="1"/>
</dbReference>
<dbReference type="SMART" id="SM00382">
    <property type="entry name" value="AAA"/>
    <property type="match status" value="1"/>
</dbReference>
<dbReference type="GO" id="GO:0043190">
    <property type="term" value="C:ATP-binding cassette (ABC) transporter complex"/>
    <property type="evidence" value="ECO:0007669"/>
    <property type="project" value="InterPro"/>
</dbReference>
<reference evidence="11 12" key="1">
    <citation type="submission" date="2018-10" db="EMBL/GenBank/DDBJ databases">
        <title>Robbsia sp. DHC34, isolated from soil.</title>
        <authorList>
            <person name="Gao Z.-H."/>
            <person name="Qiu L.-H."/>
        </authorList>
    </citation>
    <scope>NUCLEOTIDE SEQUENCE [LARGE SCALE GENOMIC DNA]</scope>
    <source>
        <strain evidence="11 12">DHC34</strain>
    </source>
</reference>
<dbReference type="SUPFAM" id="SSF50331">
    <property type="entry name" value="MOP-like"/>
    <property type="match status" value="1"/>
</dbReference>
<organism evidence="11 12">
    <name type="scientific">Pararobbsia silviterrae</name>
    <dbReference type="NCBI Taxonomy" id="1792498"/>
    <lineage>
        <taxon>Bacteria</taxon>
        <taxon>Pseudomonadati</taxon>
        <taxon>Pseudomonadota</taxon>
        <taxon>Betaproteobacteria</taxon>
        <taxon>Burkholderiales</taxon>
        <taxon>Burkholderiaceae</taxon>
        <taxon>Pararobbsia</taxon>
    </lineage>
</organism>
<keyword evidence="8" id="KW-0406">Ion transport</keyword>
<dbReference type="GO" id="GO:0015408">
    <property type="term" value="F:ABC-type ferric iron transporter activity"/>
    <property type="evidence" value="ECO:0007669"/>
    <property type="project" value="InterPro"/>
</dbReference>
<dbReference type="AlphaFoldDB" id="A0A494XGF1"/>
<evidence type="ECO:0000256" key="5">
    <source>
        <dbReference type="ARBA" id="ARBA00022741"/>
    </source>
</evidence>
<dbReference type="SUPFAM" id="SSF52540">
    <property type="entry name" value="P-loop containing nucleoside triphosphate hydrolases"/>
    <property type="match status" value="1"/>
</dbReference>
<evidence type="ECO:0000256" key="7">
    <source>
        <dbReference type="ARBA" id="ARBA00023004"/>
    </source>
</evidence>
<keyword evidence="12" id="KW-1185">Reference proteome</keyword>